<dbReference type="Proteomes" id="UP000215902">
    <property type="component" value="Unassembled WGS sequence"/>
</dbReference>
<protein>
    <submittedName>
        <fullName evidence="3">Uncharacterized protein</fullName>
    </submittedName>
</protein>
<feature type="transmembrane region" description="Helical" evidence="2">
    <location>
        <begin position="15"/>
        <end position="33"/>
    </location>
</feature>
<organism evidence="3 4">
    <name type="scientific">Macrostomum lignano</name>
    <dbReference type="NCBI Taxonomy" id="282301"/>
    <lineage>
        <taxon>Eukaryota</taxon>
        <taxon>Metazoa</taxon>
        <taxon>Spiralia</taxon>
        <taxon>Lophotrochozoa</taxon>
        <taxon>Platyhelminthes</taxon>
        <taxon>Rhabditophora</taxon>
        <taxon>Macrostomorpha</taxon>
        <taxon>Macrostomida</taxon>
        <taxon>Macrostomidae</taxon>
        <taxon>Macrostomum</taxon>
    </lineage>
</organism>
<sequence>ECCVKSWNKNNTMPCLTPVVIISVTLIIAQGLASGASLGNYHNGSDLIEPNYNCSTYLRRQCILNASYCSVNNTCESCDTCWFDCANSNCYELCHKITWLGYCNKRSDSRALKHRRSDKQALASVSSPASSHTNSNGKVSGETVAGIVFGGLLLLVMAAIGTLLLVKSYQRSHSNDVEKQGSVTPDEKKKEMGPAVGLPDGLDVSGLELTSGTDDSISESFDLGPK</sequence>
<proteinExistence type="predicted"/>
<name>A0A267H843_9PLAT</name>
<keyword evidence="4" id="KW-1185">Reference proteome</keyword>
<comment type="caution">
    <text evidence="3">The sequence shown here is derived from an EMBL/GenBank/DDBJ whole genome shotgun (WGS) entry which is preliminary data.</text>
</comment>
<dbReference type="AlphaFoldDB" id="A0A267H843"/>
<feature type="region of interest" description="Disordered" evidence="1">
    <location>
        <begin position="175"/>
        <end position="226"/>
    </location>
</feature>
<keyword evidence="2" id="KW-1133">Transmembrane helix</keyword>
<feature type="compositionally biased region" description="Basic and acidic residues" evidence="1">
    <location>
        <begin position="175"/>
        <end position="192"/>
    </location>
</feature>
<gene>
    <name evidence="3" type="ORF">BOX15_Mlig010493g6</name>
</gene>
<evidence type="ECO:0000256" key="2">
    <source>
        <dbReference type="SAM" id="Phobius"/>
    </source>
</evidence>
<accession>A0A267H843</accession>
<evidence type="ECO:0000313" key="4">
    <source>
        <dbReference type="Proteomes" id="UP000215902"/>
    </source>
</evidence>
<keyword evidence="2" id="KW-0812">Transmembrane</keyword>
<reference evidence="3 4" key="1">
    <citation type="submission" date="2017-06" db="EMBL/GenBank/DDBJ databases">
        <title>A platform for efficient transgenesis in Macrostomum lignano, a flatworm model organism for stem cell research.</title>
        <authorList>
            <person name="Berezikov E."/>
        </authorList>
    </citation>
    <scope>NUCLEOTIDE SEQUENCE [LARGE SCALE GENOMIC DNA]</scope>
    <source>
        <strain evidence="3">DV1</strain>
        <tissue evidence="3">Whole organism</tissue>
    </source>
</reference>
<feature type="non-terminal residue" evidence="3">
    <location>
        <position position="1"/>
    </location>
</feature>
<dbReference type="EMBL" id="NIVC01000023">
    <property type="protein sequence ID" value="PAA93677.1"/>
    <property type="molecule type" value="Genomic_DNA"/>
</dbReference>
<feature type="transmembrane region" description="Helical" evidence="2">
    <location>
        <begin position="144"/>
        <end position="166"/>
    </location>
</feature>
<keyword evidence="2" id="KW-0472">Membrane</keyword>
<evidence type="ECO:0000256" key="1">
    <source>
        <dbReference type="SAM" id="MobiDB-lite"/>
    </source>
</evidence>
<evidence type="ECO:0000313" key="3">
    <source>
        <dbReference type="EMBL" id="PAA93677.1"/>
    </source>
</evidence>
<feature type="compositionally biased region" description="Polar residues" evidence="1">
    <location>
        <begin position="208"/>
        <end position="219"/>
    </location>
</feature>